<dbReference type="GO" id="GO:0016788">
    <property type="term" value="F:hydrolase activity, acting on ester bonds"/>
    <property type="evidence" value="ECO:0007669"/>
    <property type="project" value="TreeGrafter"/>
</dbReference>
<dbReference type="RefSeq" id="WP_317080902.1">
    <property type="nucleotide sequence ID" value="NZ_CP136594.1"/>
</dbReference>
<dbReference type="SUPFAM" id="SSF53474">
    <property type="entry name" value="alpha/beta-Hydrolases"/>
    <property type="match status" value="1"/>
</dbReference>
<dbReference type="AlphaFoldDB" id="A0AA97I087"/>
<reference evidence="4 5" key="1">
    <citation type="submission" date="2023-10" db="EMBL/GenBank/DDBJ databases">
        <title>Complete genome sequence of a Sphingomonadaceae bacterium.</title>
        <authorList>
            <person name="Yan C."/>
        </authorList>
    </citation>
    <scope>NUCLEOTIDE SEQUENCE [LARGE SCALE GENOMIC DNA]</scope>
    <source>
        <strain evidence="4 5">SCSIO 66989</strain>
    </source>
</reference>
<dbReference type="EMBL" id="CP136594">
    <property type="protein sequence ID" value="WOE74642.1"/>
    <property type="molecule type" value="Genomic_DNA"/>
</dbReference>
<feature type="signal peptide" evidence="3">
    <location>
        <begin position="1"/>
        <end position="25"/>
    </location>
</feature>
<evidence type="ECO:0000256" key="3">
    <source>
        <dbReference type="SAM" id="SignalP"/>
    </source>
</evidence>
<proteinExistence type="inferred from homology"/>
<evidence type="ECO:0000256" key="2">
    <source>
        <dbReference type="ARBA" id="ARBA00022801"/>
    </source>
</evidence>
<protein>
    <submittedName>
        <fullName evidence="4">Alpha/beta hydrolase-fold protein</fullName>
    </submittedName>
</protein>
<dbReference type="Gene3D" id="3.40.50.1820">
    <property type="entry name" value="alpha/beta hydrolase"/>
    <property type="match status" value="1"/>
</dbReference>
<keyword evidence="2 4" id="KW-0378">Hydrolase</keyword>
<accession>A0AA97I087</accession>
<evidence type="ECO:0000313" key="5">
    <source>
        <dbReference type="Proteomes" id="UP001302429"/>
    </source>
</evidence>
<evidence type="ECO:0000256" key="1">
    <source>
        <dbReference type="ARBA" id="ARBA00005622"/>
    </source>
</evidence>
<dbReference type="PANTHER" id="PTHR40841:SF2">
    <property type="entry name" value="SIDEROPHORE-DEGRADING ESTERASE (EUROFUNG)"/>
    <property type="match status" value="1"/>
</dbReference>
<name>A0AA97I087_9SPHN</name>
<keyword evidence="3" id="KW-0732">Signal</keyword>
<dbReference type="InterPro" id="IPR029058">
    <property type="entry name" value="AB_hydrolase_fold"/>
</dbReference>
<feature type="chain" id="PRO_5041646526" evidence="3">
    <location>
        <begin position="26"/>
        <end position="397"/>
    </location>
</feature>
<keyword evidence="5" id="KW-1185">Reference proteome</keyword>
<evidence type="ECO:0000313" key="4">
    <source>
        <dbReference type="EMBL" id="WOE74642.1"/>
    </source>
</evidence>
<dbReference type="KEGG" id="acoa:RB602_12415"/>
<dbReference type="Pfam" id="PF00756">
    <property type="entry name" value="Esterase"/>
    <property type="match status" value="1"/>
</dbReference>
<gene>
    <name evidence="4" type="ORF">RB602_12415</name>
</gene>
<dbReference type="PANTHER" id="PTHR40841">
    <property type="entry name" value="SIDEROPHORE TRIACETYLFUSARININE C ESTERASE"/>
    <property type="match status" value="1"/>
</dbReference>
<dbReference type="Proteomes" id="UP001302429">
    <property type="component" value="Chromosome"/>
</dbReference>
<comment type="similarity">
    <text evidence="1">Belongs to the esterase D family.</text>
</comment>
<sequence>MKFAYWVVALATSVLMLMFSPNLSAQEPIVSVNETIVRSDILDENRPIIVSLPDGYEDSDANYPVLYMLDGRQNMLHAIATMDTLSSLGFAPKMIFVGIVSTNRSRDYTPSVVEGDANSGGAANFLAFLETELIPSIEQEYRTSDHRILEGHSFGGLFGAYALMERPDLFDAYIILSPALWWGGEEMNARAKTYFADNPQPATHIYFGIGQEDGDGMRQELGRFVETLETAKPEGLIWRHDEIAGEDHMSVRLPGHYQGLRYVFEDLQFTMADTGFTIDDFIAHEANIRARYGTAARQREATYHDYGMALLQAERADEAAAIFEYLVQGYPGYHPNYNFLATAYEKLGRCESAIAAYEDAAKASTTQTGTFTRAGYEEKATRLREAMANGAEMCKAE</sequence>
<organism evidence="4 5">
    <name type="scientific">Alterisphingorhabdus coralli</name>
    <dbReference type="NCBI Taxonomy" id="3071408"/>
    <lineage>
        <taxon>Bacteria</taxon>
        <taxon>Pseudomonadati</taxon>
        <taxon>Pseudomonadota</taxon>
        <taxon>Alphaproteobacteria</taxon>
        <taxon>Sphingomonadales</taxon>
        <taxon>Sphingomonadaceae</taxon>
        <taxon>Alterisphingorhabdus (ex Yan et al. 2024)</taxon>
    </lineage>
</organism>
<dbReference type="InterPro" id="IPR011990">
    <property type="entry name" value="TPR-like_helical_dom_sf"/>
</dbReference>
<dbReference type="InterPro" id="IPR052558">
    <property type="entry name" value="Siderophore_Hydrolase_D"/>
</dbReference>
<dbReference type="InterPro" id="IPR000801">
    <property type="entry name" value="Esterase-like"/>
</dbReference>
<dbReference type="SUPFAM" id="SSF48452">
    <property type="entry name" value="TPR-like"/>
    <property type="match status" value="1"/>
</dbReference>